<dbReference type="Gene3D" id="3.30.450.20">
    <property type="entry name" value="PAS domain"/>
    <property type="match status" value="4"/>
</dbReference>
<dbReference type="Pfam" id="PF08447">
    <property type="entry name" value="PAS_3"/>
    <property type="match status" value="1"/>
</dbReference>
<dbReference type="PROSITE" id="PS50109">
    <property type="entry name" value="HIS_KIN"/>
    <property type="match status" value="1"/>
</dbReference>
<dbReference type="InterPro" id="IPR036097">
    <property type="entry name" value="HisK_dim/P_sf"/>
</dbReference>
<dbReference type="SMART" id="SM00086">
    <property type="entry name" value="PAC"/>
    <property type="match status" value="4"/>
</dbReference>
<comment type="caution">
    <text evidence="9">The sequence shown here is derived from an EMBL/GenBank/DDBJ whole genome shotgun (WGS) entry which is preliminary data.</text>
</comment>
<dbReference type="Gene3D" id="1.10.287.130">
    <property type="match status" value="1"/>
</dbReference>
<evidence type="ECO:0000256" key="5">
    <source>
        <dbReference type="ARBA" id="ARBA00022777"/>
    </source>
</evidence>
<evidence type="ECO:0000313" key="10">
    <source>
        <dbReference type="Proteomes" id="UP001160301"/>
    </source>
</evidence>
<comment type="catalytic activity">
    <reaction evidence="1">
        <text>ATP + protein L-histidine = ADP + protein N-phospho-L-histidine.</text>
        <dbReference type="EC" id="2.7.13.3"/>
    </reaction>
</comment>
<dbReference type="InterPro" id="IPR003018">
    <property type="entry name" value="GAF"/>
</dbReference>
<proteinExistence type="predicted"/>
<dbReference type="Pfam" id="PF13492">
    <property type="entry name" value="GAF_3"/>
    <property type="match status" value="1"/>
</dbReference>
<dbReference type="InterPro" id="IPR052162">
    <property type="entry name" value="Sensor_kinase/Photoreceptor"/>
</dbReference>
<sequence length="918" mass="100498">MVGANDVVFSDHAGAFAKLAAGLLSSEIEPRDAHRLAVELVASALDADVTLVYGLGGDERMLAVSAHRGAPEALLARIGSLPLESASLAARVARARKAADVDIAAKDVLVDLRVAAELGCGQRALAAPLVSEERLLGVLVCFTPRAESGRDRALPMLSALTGLIAASLSAATQATLGHDRRYRKLFEHALDGIIVTDDEGRLVDVNPRTCELLRASRAELLRRTWVDLKPPELASQVRANWSQFLLVGRWNAEGPFRRADGTTFVGEVTAQAHFIPGRHMGILRDVTARKQSEEALRRSEERLARAQRIARIGSWEWDIDTNEVAWSDECDRLFGLPPGAGKMTYEQFFSFVHPDDHTEVDEAVRRALGGSLSFSIHHRTLAHDGREQIVHADGDVIRDEAGHPIRLCATVRDVTEQRRAERALQKSELLFRQVLETLPVGVWVSDERGQLVLVNPAGRRIWGGARLVGPEPFGEEHKAWWVATGEEVKPDEWALHRAIRSGEATLNDLLEIEAGGGRHRLVLNSAAPVRDPQGRVLGAFVINDDVTEQRRLEAERERLVDALSTERRWLRAVIDRSPIGIVLCELEKGERFVMNRRAEELLGVTGPIEDVLGLMRQRVHLPDGSKVPHEDLSIERGLRGQMVTGRELLLRVPGKPDVSILTSASPIRSEGGQTLGAVVTYEDITSLKELERLQQEWTSMVAHDLRHPVTTIKTLAGMVTRSSADPTARYRATRIVDSAERLGRMIGDLLDLSRIEARRLSLVRAPTDVSALLAHVIEANEARERVTLSIRGELPAVSIDAQRIEQVVENLLSNAFKYGAPGTPIEISAQARGGEVVVAVRNQGPGITAEDMRALFERFQRGRAHGGAIKGLGLGLYIVRGLVEAHGGRVVAESVPGETTTFSFSLPVPTWPEGAEVG</sequence>
<dbReference type="Gene3D" id="2.10.70.100">
    <property type="match status" value="1"/>
</dbReference>
<name>A0ABT6NTK1_9BACT</name>
<dbReference type="SMART" id="SM00387">
    <property type="entry name" value="HATPase_c"/>
    <property type="match status" value="1"/>
</dbReference>
<dbReference type="InterPro" id="IPR013656">
    <property type="entry name" value="PAS_4"/>
</dbReference>
<dbReference type="Proteomes" id="UP001160301">
    <property type="component" value="Unassembled WGS sequence"/>
</dbReference>
<dbReference type="Pfam" id="PF13426">
    <property type="entry name" value="PAS_9"/>
    <property type="match status" value="1"/>
</dbReference>
<evidence type="ECO:0000256" key="3">
    <source>
        <dbReference type="ARBA" id="ARBA00022553"/>
    </source>
</evidence>
<dbReference type="PANTHER" id="PTHR43304">
    <property type="entry name" value="PHYTOCHROME-LIKE PROTEIN CPH1"/>
    <property type="match status" value="1"/>
</dbReference>
<evidence type="ECO:0000256" key="1">
    <source>
        <dbReference type="ARBA" id="ARBA00000085"/>
    </source>
</evidence>
<feature type="domain" description="PAC" evidence="8">
    <location>
        <begin position="644"/>
        <end position="696"/>
    </location>
</feature>
<dbReference type="SUPFAM" id="SSF55785">
    <property type="entry name" value="PYP-like sensor domain (PAS domain)"/>
    <property type="match status" value="4"/>
</dbReference>
<dbReference type="Gene3D" id="3.30.565.10">
    <property type="entry name" value="Histidine kinase-like ATPase, C-terminal domain"/>
    <property type="match status" value="1"/>
</dbReference>
<dbReference type="Pfam" id="PF02518">
    <property type="entry name" value="HATPase_c"/>
    <property type="match status" value="1"/>
</dbReference>
<evidence type="ECO:0000313" key="9">
    <source>
        <dbReference type="EMBL" id="MDI1431477.1"/>
    </source>
</evidence>
<dbReference type="SMART" id="SM00091">
    <property type="entry name" value="PAS"/>
    <property type="match status" value="4"/>
</dbReference>
<dbReference type="EMBL" id="JARZHI010000014">
    <property type="protein sequence ID" value="MDI1431477.1"/>
    <property type="molecule type" value="Genomic_DNA"/>
</dbReference>
<evidence type="ECO:0000256" key="2">
    <source>
        <dbReference type="ARBA" id="ARBA00012438"/>
    </source>
</evidence>
<feature type="domain" description="Histidine kinase" evidence="6">
    <location>
        <begin position="700"/>
        <end position="910"/>
    </location>
</feature>
<dbReference type="InterPro" id="IPR029016">
    <property type="entry name" value="GAF-like_dom_sf"/>
</dbReference>
<dbReference type="InterPro" id="IPR035965">
    <property type="entry name" value="PAS-like_dom_sf"/>
</dbReference>
<dbReference type="SUPFAM" id="SSF55874">
    <property type="entry name" value="ATPase domain of HSP90 chaperone/DNA topoisomerase II/histidine kinase"/>
    <property type="match status" value="1"/>
</dbReference>
<evidence type="ECO:0000259" key="6">
    <source>
        <dbReference type="PROSITE" id="PS50109"/>
    </source>
</evidence>
<keyword evidence="10" id="KW-1185">Reference proteome</keyword>
<dbReference type="CDD" id="cd00130">
    <property type="entry name" value="PAS"/>
    <property type="match status" value="2"/>
</dbReference>
<keyword evidence="3" id="KW-0597">Phosphoprotein</keyword>
<dbReference type="SUPFAM" id="SSF47384">
    <property type="entry name" value="Homodimeric domain of signal transducing histidine kinase"/>
    <property type="match status" value="1"/>
</dbReference>
<dbReference type="InterPro" id="IPR000700">
    <property type="entry name" value="PAS-assoc_C"/>
</dbReference>
<dbReference type="PROSITE" id="PS50113">
    <property type="entry name" value="PAC"/>
    <property type="match status" value="3"/>
</dbReference>
<dbReference type="InterPro" id="IPR001610">
    <property type="entry name" value="PAC"/>
</dbReference>
<dbReference type="Pfam" id="PF00512">
    <property type="entry name" value="HisKA"/>
    <property type="match status" value="1"/>
</dbReference>
<gene>
    <name evidence="9" type="ORF">QHF89_18425</name>
</gene>
<dbReference type="InterPro" id="IPR004358">
    <property type="entry name" value="Sig_transdc_His_kin-like_C"/>
</dbReference>
<dbReference type="CDD" id="cd00082">
    <property type="entry name" value="HisKA"/>
    <property type="match status" value="1"/>
</dbReference>
<organism evidence="9 10">
    <name type="scientific">Polyangium sorediatum</name>
    <dbReference type="NCBI Taxonomy" id="889274"/>
    <lineage>
        <taxon>Bacteria</taxon>
        <taxon>Pseudomonadati</taxon>
        <taxon>Myxococcota</taxon>
        <taxon>Polyangia</taxon>
        <taxon>Polyangiales</taxon>
        <taxon>Polyangiaceae</taxon>
        <taxon>Polyangium</taxon>
    </lineage>
</organism>
<feature type="domain" description="PAS" evidence="7">
    <location>
        <begin position="427"/>
        <end position="463"/>
    </location>
</feature>
<evidence type="ECO:0000259" key="7">
    <source>
        <dbReference type="PROSITE" id="PS50112"/>
    </source>
</evidence>
<dbReference type="NCBIfam" id="TIGR00229">
    <property type="entry name" value="sensory_box"/>
    <property type="match status" value="4"/>
</dbReference>
<dbReference type="InterPro" id="IPR036890">
    <property type="entry name" value="HATPase_C_sf"/>
</dbReference>
<dbReference type="RefSeq" id="WP_136972710.1">
    <property type="nucleotide sequence ID" value="NZ_JARZHI010000014.1"/>
</dbReference>
<dbReference type="Pfam" id="PF13188">
    <property type="entry name" value="PAS_8"/>
    <property type="match status" value="1"/>
</dbReference>
<reference evidence="9 10" key="1">
    <citation type="submission" date="2023-04" db="EMBL/GenBank/DDBJ databases">
        <title>The genome sequence of Polyangium sorediatum DSM14670.</title>
        <authorList>
            <person name="Zhang X."/>
        </authorList>
    </citation>
    <scope>NUCLEOTIDE SEQUENCE [LARGE SCALE GENOMIC DNA]</scope>
    <source>
        <strain evidence="9 10">DSM 14670</strain>
    </source>
</reference>
<dbReference type="PANTHER" id="PTHR43304:SF1">
    <property type="entry name" value="PAC DOMAIN-CONTAINING PROTEIN"/>
    <property type="match status" value="1"/>
</dbReference>
<protein>
    <recommendedName>
        <fullName evidence="2">histidine kinase</fullName>
        <ecNumber evidence="2">2.7.13.3</ecNumber>
    </recommendedName>
</protein>
<keyword evidence="5" id="KW-0418">Kinase</keyword>
<dbReference type="InterPro" id="IPR005467">
    <property type="entry name" value="His_kinase_dom"/>
</dbReference>
<dbReference type="InterPro" id="IPR003661">
    <property type="entry name" value="HisK_dim/P_dom"/>
</dbReference>
<dbReference type="SMART" id="SM00388">
    <property type="entry name" value="HisKA"/>
    <property type="match status" value="1"/>
</dbReference>
<dbReference type="PRINTS" id="PR00344">
    <property type="entry name" value="BCTRLSENSOR"/>
</dbReference>
<dbReference type="SUPFAM" id="SSF55781">
    <property type="entry name" value="GAF domain-like"/>
    <property type="match status" value="1"/>
</dbReference>
<feature type="domain" description="PAS" evidence="7">
    <location>
        <begin position="178"/>
        <end position="232"/>
    </location>
</feature>
<dbReference type="PROSITE" id="PS50112">
    <property type="entry name" value="PAS"/>
    <property type="match status" value="3"/>
</dbReference>
<dbReference type="CDD" id="cd00075">
    <property type="entry name" value="HATPase"/>
    <property type="match status" value="1"/>
</dbReference>
<dbReference type="EC" id="2.7.13.3" evidence="2"/>
<dbReference type="InterPro" id="IPR013655">
    <property type="entry name" value="PAS_fold_3"/>
</dbReference>
<accession>A0ABT6NTK1</accession>
<keyword evidence="4" id="KW-0808">Transferase</keyword>
<feature type="domain" description="PAC" evidence="8">
    <location>
        <begin position="500"/>
        <end position="558"/>
    </location>
</feature>
<dbReference type="Gene3D" id="3.30.450.40">
    <property type="match status" value="1"/>
</dbReference>
<dbReference type="InterPro" id="IPR003594">
    <property type="entry name" value="HATPase_dom"/>
</dbReference>
<dbReference type="InterPro" id="IPR000014">
    <property type="entry name" value="PAS"/>
</dbReference>
<feature type="domain" description="PAC" evidence="8">
    <location>
        <begin position="374"/>
        <end position="426"/>
    </location>
</feature>
<evidence type="ECO:0000256" key="4">
    <source>
        <dbReference type="ARBA" id="ARBA00022679"/>
    </source>
</evidence>
<feature type="domain" description="PAS" evidence="7">
    <location>
        <begin position="299"/>
        <end position="371"/>
    </location>
</feature>
<evidence type="ECO:0000259" key="8">
    <source>
        <dbReference type="PROSITE" id="PS50113"/>
    </source>
</evidence>
<dbReference type="Pfam" id="PF08448">
    <property type="entry name" value="PAS_4"/>
    <property type="match status" value="1"/>
</dbReference>